<evidence type="ECO:0000256" key="5">
    <source>
        <dbReference type="ARBA" id="ARBA00023136"/>
    </source>
</evidence>
<proteinExistence type="predicted"/>
<keyword evidence="2" id="KW-0328">Glycosyltransferase</keyword>
<evidence type="ECO:0000259" key="6">
    <source>
        <dbReference type="Pfam" id="PF04572"/>
    </source>
</evidence>
<dbReference type="InterPro" id="IPR007577">
    <property type="entry name" value="GlycoTrfase_DXD_sugar-bd_CS"/>
</dbReference>
<evidence type="ECO:0000256" key="4">
    <source>
        <dbReference type="ARBA" id="ARBA00023034"/>
    </source>
</evidence>
<dbReference type="EMBL" id="CP099490">
    <property type="protein sequence ID" value="USQ76588.1"/>
    <property type="molecule type" value="Genomic_DNA"/>
</dbReference>
<organism evidence="7 8">
    <name type="scientific">Ornithinimicrobium cryptoxanthini</name>
    <dbReference type="NCBI Taxonomy" id="2934161"/>
    <lineage>
        <taxon>Bacteria</taxon>
        <taxon>Bacillati</taxon>
        <taxon>Actinomycetota</taxon>
        <taxon>Actinomycetes</taxon>
        <taxon>Micrococcales</taxon>
        <taxon>Ornithinimicrobiaceae</taxon>
        <taxon>Ornithinimicrobium</taxon>
    </lineage>
</organism>
<dbReference type="InterPro" id="IPR029044">
    <property type="entry name" value="Nucleotide-diphossugar_trans"/>
</dbReference>
<evidence type="ECO:0000313" key="8">
    <source>
        <dbReference type="Proteomes" id="UP001056535"/>
    </source>
</evidence>
<sequence length="271" mass="30803">MPTLAKLPVIHSFWHGPALTRVEQLSLSSFVAQGHKVHLHCYDEPHGVPPDVTVTDASSTIPEGEIFYYGGRSSYAGRGSIAGFADWFRYEVLHKHGGIWVDTDMVCLQPFRFDSASVFGWESRLRINIAVLGLPAGDPLARWMADLCISPNRIVPYDTLVRVREKLKRRLLEGNKRANVQWGELGPSGFTQAAEHLGRTREALPEHVFYSIRDVEWRKSYEPLTVEIEKVIHGAYGIHLWNELSRRDAGFNKNGHHPGSLFEDLWDRYCI</sequence>
<dbReference type="InterPro" id="IPR007652">
    <property type="entry name" value="A1-4-GlycosylTfrase_dom"/>
</dbReference>
<dbReference type="Proteomes" id="UP001056535">
    <property type="component" value="Chromosome"/>
</dbReference>
<dbReference type="Pfam" id="PF04572">
    <property type="entry name" value="Gb3_synth"/>
    <property type="match status" value="1"/>
</dbReference>
<evidence type="ECO:0000256" key="1">
    <source>
        <dbReference type="ARBA" id="ARBA00004323"/>
    </source>
</evidence>
<dbReference type="Gene3D" id="3.90.550.20">
    <property type="match status" value="1"/>
</dbReference>
<feature type="domain" description="Alpha 1,4-glycosyltransferase" evidence="6">
    <location>
        <begin position="202"/>
        <end position="271"/>
    </location>
</feature>
<dbReference type="InterPro" id="IPR051981">
    <property type="entry name" value="Glycosyltransf_32"/>
</dbReference>
<keyword evidence="3" id="KW-0808">Transferase</keyword>
<protein>
    <recommendedName>
        <fullName evidence="6">Alpha 1,4-glycosyltransferase domain-containing protein</fullName>
    </recommendedName>
</protein>
<dbReference type="PANTHER" id="PTHR12042">
    <property type="entry name" value="LACTOSYLCERAMIDE 4-ALPHA-GALACTOSYLTRANSFERASE ALPHA- 1,4-GALACTOSYLTRANSFERASE"/>
    <property type="match status" value="1"/>
</dbReference>
<keyword evidence="8" id="KW-1185">Reference proteome</keyword>
<accession>A0ABY4YIG3</accession>
<keyword evidence="4" id="KW-0333">Golgi apparatus</keyword>
<gene>
    <name evidence="7" type="ORF">NF557_01260</name>
</gene>
<evidence type="ECO:0000256" key="3">
    <source>
        <dbReference type="ARBA" id="ARBA00022679"/>
    </source>
</evidence>
<evidence type="ECO:0000313" key="7">
    <source>
        <dbReference type="EMBL" id="USQ76588.1"/>
    </source>
</evidence>
<dbReference type="RefSeq" id="WP_252621292.1">
    <property type="nucleotide sequence ID" value="NZ_CP099490.1"/>
</dbReference>
<comment type="subcellular location">
    <subcellularLocation>
        <location evidence="1">Golgi apparatus membrane</location>
        <topology evidence="1">Single-pass type II membrane protein</topology>
    </subcellularLocation>
</comment>
<dbReference type="SUPFAM" id="SSF53448">
    <property type="entry name" value="Nucleotide-diphospho-sugar transferases"/>
    <property type="match status" value="1"/>
</dbReference>
<name>A0ABY4YIG3_9MICO</name>
<dbReference type="PANTHER" id="PTHR12042:SF21">
    <property type="entry name" value="ALPHA1,4-GALACTOSYLTRANSFERASE 1-RELATED"/>
    <property type="match status" value="1"/>
</dbReference>
<evidence type="ECO:0000256" key="2">
    <source>
        <dbReference type="ARBA" id="ARBA00022676"/>
    </source>
</evidence>
<dbReference type="Pfam" id="PF04488">
    <property type="entry name" value="Gly_transf_sug"/>
    <property type="match status" value="1"/>
</dbReference>
<keyword evidence="5" id="KW-0472">Membrane</keyword>
<reference evidence="7" key="1">
    <citation type="submission" date="2022-06" db="EMBL/GenBank/DDBJ databases">
        <title>Ornithinimicrobium JY.X270.</title>
        <authorList>
            <person name="Huang Y."/>
        </authorList>
    </citation>
    <scope>NUCLEOTIDE SEQUENCE</scope>
    <source>
        <strain evidence="7">JY.X270</strain>
    </source>
</reference>